<dbReference type="CDD" id="cd00667">
    <property type="entry name" value="ring_hydroxylating_dioxygenases_beta"/>
    <property type="match status" value="1"/>
</dbReference>
<dbReference type="Pfam" id="PF13577">
    <property type="entry name" value="SnoaL_4"/>
    <property type="match status" value="1"/>
</dbReference>
<evidence type="ECO:0000259" key="5">
    <source>
        <dbReference type="Pfam" id="PF13577"/>
    </source>
</evidence>
<dbReference type="InterPro" id="IPR000391">
    <property type="entry name" value="Rng_hydr_dOase-bsu"/>
</dbReference>
<proteinExistence type="inferred from homology"/>
<accession>A0A6C0TXH8</accession>
<comment type="similarity">
    <text evidence="1">Belongs to the bacterial ring-hydroxylating dioxygenase beta subunit family.</text>
</comment>
<dbReference type="Proteomes" id="UP000477680">
    <property type="component" value="Chromosome"/>
</dbReference>
<keyword evidence="8" id="KW-1185">Reference proteome</keyword>
<evidence type="ECO:0000313" key="8">
    <source>
        <dbReference type="Proteomes" id="UP000477680"/>
    </source>
</evidence>
<dbReference type="KEGG" id="kim:G3T16_00430"/>
<dbReference type="InterPro" id="IPR037401">
    <property type="entry name" value="SnoaL-like"/>
</dbReference>
<name>A0A6C0TXH8_9GAMM</name>
<evidence type="ECO:0000256" key="2">
    <source>
        <dbReference type="ARBA" id="ARBA00022797"/>
    </source>
</evidence>
<sequence length="157" mass="18521">MEDFQLYLELQDLQNRYITVIDEDRIEEWPDFFTEEAVYEIVPRESERLNLPAGLMHCFGKGMMRDRVVSYRQANVYHPHSYRHFVSGLQILERSPDKIVTRSNYLVVRTLQNLDSEVFQVGCYEDTVVPSEDGWRYASKRAIFENARVKALLVIPV</sequence>
<evidence type="ECO:0000256" key="1">
    <source>
        <dbReference type="ARBA" id="ARBA00009570"/>
    </source>
</evidence>
<evidence type="ECO:0000256" key="3">
    <source>
        <dbReference type="ARBA" id="ARBA00022964"/>
    </source>
</evidence>
<evidence type="ECO:0000313" key="6">
    <source>
        <dbReference type="EMBL" id="QIB64109.1"/>
    </source>
</evidence>
<evidence type="ECO:0000313" key="7">
    <source>
        <dbReference type="EMBL" id="QIB64117.1"/>
    </source>
</evidence>
<dbReference type="InterPro" id="IPR032710">
    <property type="entry name" value="NTF2-like_dom_sf"/>
</dbReference>
<keyword evidence="4" id="KW-0560">Oxidoreductase</keyword>
<dbReference type="GO" id="GO:0051213">
    <property type="term" value="F:dioxygenase activity"/>
    <property type="evidence" value="ECO:0007669"/>
    <property type="project" value="UniProtKB-KW"/>
</dbReference>
<evidence type="ECO:0000256" key="4">
    <source>
        <dbReference type="ARBA" id="ARBA00023002"/>
    </source>
</evidence>
<feature type="domain" description="SnoaL-like" evidence="5">
    <location>
        <begin position="7"/>
        <end position="139"/>
    </location>
</feature>
<organism evidence="6 8">
    <name type="scientific">Kineobactrum salinum</name>
    <dbReference type="NCBI Taxonomy" id="2708301"/>
    <lineage>
        <taxon>Bacteria</taxon>
        <taxon>Pseudomonadati</taxon>
        <taxon>Pseudomonadota</taxon>
        <taxon>Gammaproteobacteria</taxon>
        <taxon>Cellvibrionales</taxon>
        <taxon>Halieaceae</taxon>
        <taxon>Kineobactrum</taxon>
    </lineage>
</organism>
<dbReference type="EMBL" id="CP048711">
    <property type="protein sequence ID" value="QIB64109.1"/>
    <property type="molecule type" value="Genomic_DNA"/>
</dbReference>
<dbReference type="Gene3D" id="3.10.450.50">
    <property type="match status" value="1"/>
</dbReference>
<keyword evidence="3 6" id="KW-0223">Dioxygenase</keyword>
<protein>
    <submittedName>
        <fullName evidence="6">Aromatic-ring-hydroxylating dioxygenase subunit beta</fullName>
    </submittedName>
</protein>
<dbReference type="RefSeq" id="WP_163493360.1">
    <property type="nucleotide sequence ID" value="NZ_CP048711.1"/>
</dbReference>
<gene>
    <name evidence="6" type="ORF">G3T16_00430</name>
    <name evidence="7" type="ORF">G3T16_00475</name>
</gene>
<dbReference type="EMBL" id="CP048711">
    <property type="protein sequence ID" value="QIB64117.1"/>
    <property type="molecule type" value="Genomic_DNA"/>
</dbReference>
<keyword evidence="2" id="KW-0058">Aromatic hydrocarbons catabolism</keyword>
<dbReference type="SUPFAM" id="SSF54427">
    <property type="entry name" value="NTF2-like"/>
    <property type="match status" value="1"/>
</dbReference>
<dbReference type="AlphaFoldDB" id="A0A6C0TXH8"/>
<dbReference type="KEGG" id="kim:G3T16_00475"/>
<reference evidence="6 8" key="1">
    <citation type="submission" date="2020-02" db="EMBL/GenBank/DDBJ databases">
        <title>Genome sequencing for Kineobactrum sp. M2.</title>
        <authorList>
            <person name="Park S.-J."/>
        </authorList>
    </citation>
    <scope>NUCLEOTIDE SEQUENCE [LARGE SCALE GENOMIC DNA]</scope>
    <source>
        <strain evidence="6 8">M2</strain>
    </source>
</reference>